<dbReference type="SMART" id="SM00867">
    <property type="entry name" value="YceI"/>
    <property type="match status" value="1"/>
</dbReference>
<proteinExistence type="predicted"/>
<sequence length="200" mass="21972">MLKTLFSSSIMGLAFTLASAPVLAQNWQLDSENSSLHFVSVKNDHVAEVHRFTEINGDLTDGKLTINIPISSLDTDIAIRNERMHKHLFDSAEYPLVTATAQIPDELYDTSTTLGTLPAVVPLTVFIAGEAVDVDAVVQINKLSSDRIVATTSQPVLISTREFGLVEGVNQLREIAGLDRIDYVVPVTFTVQFDLVPYRE</sequence>
<protein>
    <submittedName>
        <fullName evidence="2">YceI family protein</fullName>
    </submittedName>
</protein>
<gene>
    <name evidence="2" type="ORF">J6I90_04430</name>
    <name evidence="3" type="ORF">J6I92_00595</name>
</gene>
<accession>A0AAW7QV92</accession>
<dbReference type="InterPro" id="IPR007372">
    <property type="entry name" value="Lipid/polyisoprenoid-bd_YceI"/>
</dbReference>
<dbReference type="EMBL" id="JAGGJB010000002">
    <property type="protein sequence ID" value="MDN7124117.1"/>
    <property type="molecule type" value="Genomic_DNA"/>
</dbReference>
<evidence type="ECO:0000259" key="1">
    <source>
        <dbReference type="SMART" id="SM00867"/>
    </source>
</evidence>
<evidence type="ECO:0000313" key="4">
    <source>
        <dbReference type="Proteomes" id="UP001169491"/>
    </source>
</evidence>
<reference evidence="4 5" key="1">
    <citation type="submission" date="2021-03" db="EMBL/GenBank/DDBJ databases">
        <title>Pseudidiomarina terrestris, a new bacterium isolated from saline soil.</title>
        <authorList>
            <person name="Galisteo C."/>
            <person name="De La Haba R."/>
            <person name="Sanchez-Porro C."/>
            <person name="Ventosa A."/>
        </authorList>
    </citation>
    <scope>NUCLEOTIDE SEQUENCE [LARGE SCALE GENOMIC DNA]</scope>
    <source>
        <strain evidence="2 5">1APP75-32.1</strain>
        <strain evidence="4">1APR75-15</strain>
        <strain evidence="3">1ASR75-15</strain>
    </source>
</reference>
<dbReference type="Gene3D" id="2.40.128.110">
    <property type="entry name" value="Lipid/polyisoprenoid-binding, YceI-like"/>
    <property type="match status" value="1"/>
</dbReference>
<dbReference type="InterPro" id="IPR036761">
    <property type="entry name" value="TTHA0802/YceI-like_sf"/>
</dbReference>
<dbReference type="Proteomes" id="UP001169492">
    <property type="component" value="Unassembled WGS sequence"/>
</dbReference>
<dbReference type="Proteomes" id="UP001169491">
    <property type="component" value="Unassembled WGS sequence"/>
</dbReference>
<dbReference type="EMBL" id="JAGGJC010000001">
    <property type="protein sequence ID" value="MDN7128374.1"/>
    <property type="molecule type" value="Genomic_DNA"/>
</dbReference>
<dbReference type="AlphaFoldDB" id="A0AAW7QV92"/>
<evidence type="ECO:0000313" key="5">
    <source>
        <dbReference type="Proteomes" id="UP001169492"/>
    </source>
</evidence>
<dbReference type="SUPFAM" id="SSF101874">
    <property type="entry name" value="YceI-like"/>
    <property type="match status" value="1"/>
</dbReference>
<dbReference type="InterPro" id="IPR027016">
    <property type="entry name" value="UCP029811"/>
</dbReference>
<evidence type="ECO:0000313" key="3">
    <source>
        <dbReference type="EMBL" id="MDN7128374.1"/>
    </source>
</evidence>
<feature type="domain" description="Lipid/polyisoprenoid-binding YceI-like" evidence="1">
    <location>
        <begin position="26"/>
        <end position="194"/>
    </location>
</feature>
<dbReference type="RefSeq" id="WP_301774233.1">
    <property type="nucleotide sequence ID" value="NZ_JAGGJB010000002.1"/>
</dbReference>
<evidence type="ECO:0000313" key="2">
    <source>
        <dbReference type="EMBL" id="MDN7124117.1"/>
    </source>
</evidence>
<keyword evidence="4" id="KW-1185">Reference proteome</keyword>
<name>A0AAW7QV92_9GAMM</name>
<organism evidence="2 5">
    <name type="scientific">Pseudidiomarina terrestris</name>
    <dbReference type="NCBI Taxonomy" id="2820060"/>
    <lineage>
        <taxon>Bacteria</taxon>
        <taxon>Pseudomonadati</taxon>
        <taxon>Pseudomonadota</taxon>
        <taxon>Gammaproteobacteria</taxon>
        <taxon>Alteromonadales</taxon>
        <taxon>Idiomarinaceae</taxon>
        <taxon>Pseudidiomarina</taxon>
    </lineage>
</organism>
<comment type="caution">
    <text evidence="2">The sequence shown here is derived from an EMBL/GenBank/DDBJ whole genome shotgun (WGS) entry which is preliminary data.</text>
</comment>
<dbReference type="Pfam" id="PF04264">
    <property type="entry name" value="YceI"/>
    <property type="match status" value="1"/>
</dbReference>
<dbReference type="PIRSF" id="PIRSF029811">
    <property type="entry name" value="UCP029811"/>
    <property type="match status" value="1"/>
</dbReference>